<dbReference type="GO" id="GO:0006783">
    <property type="term" value="P:heme biosynthetic process"/>
    <property type="evidence" value="ECO:0007669"/>
    <property type="project" value="UniProtKB-UniRule"/>
</dbReference>
<dbReference type="STRING" id="1286528.NHE_0748"/>
<evidence type="ECO:0000313" key="9">
    <source>
        <dbReference type="EMBL" id="AHX11680.1"/>
    </source>
</evidence>
<dbReference type="InterPro" id="IPR001015">
    <property type="entry name" value="Ferrochelatase"/>
</dbReference>
<keyword evidence="10" id="KW-1185">Reference proteome</keyword>
<comment type="pathway">
    <text evidence="7 8">Porphyrin-containing compound metabolism; protoheme biosynthesis; protoheme from protoporphyrin-IX: step 1/1.</text>
</comment>
<evidence type="ECO:0000256" key="4">
    <source>
        <dbReference type="ARBA" id="ARBA00023239"/>
    </source>
</evidence>
<evidence type="ECO:0000256" key="1">
    <source>
        <dbReference type="ARBA" id="ARBA00007718"/>
    </source>
</evidence>
<dbReference type="PROSITE" id="PS00534">
    <property type="entry name" value="FERROCHELATASE"/>
    <property type="match status" value="1"/>
</dbReference>
<dbReference type="EMBL" id="CP007481">
    <property type="protein sequence ID" value="AHX11680.1"/>
    <property type="molecule type" value="Genomic_DNA"/>
</dbReference>
<comment type="similarity">
    <text evidence="1 7 8">Belongs to the ferrochelatase family.</text>
</comment>
<keyword evidence="2 7" id="KW-0408">Iron</keyword>
<evidence type="ECO:0000256" key="6">
    <source>
        <dbReference type="ARBA" id="ARBA00024536"/>
    </source>
</evidence>
<dbReference type="PANTHER" id="PTHR11108:SF1">
    <property type="entry name" value="FERROCHELATASE, MITOCHONDRIAL"/>
    <property type="match status" value="1"/>
</dbReference>
<dbReference type="Pfam" id="PF00762">
    <property type="entry name" value="Ferrochelatase"/>
    <property type="match status" value="1"/>
</dbReference>
<dbReference type="EC" id="4.98.1.1" evidence="7 8"/>
<dbReference type="CDD" id="cd03411">
    <property type="entry name" value="Ferrochelatase_N"/>
    <property type="match status" value="1"/>
</dbReference>
<name>X5HMI2_9RICK</name>
<dbReference type="Proteomes" id="UP000023755">
    <property type="component" value="Chromosome"/>
</dbReference>
<proteinExistence type="inferred from homology"/>
<evidence type="ECO:0000256" key="8">
    <source>
        <dbReference type="RuleBase" id="RU000607"/>
    </source>
</evidence>
<dbReference type="NCBIfam" id="TIGR00109">
    <property type="entry name" value="hemH"/>
    <property type="match status" value="1"/>
</dbReference>
<dbReference type="CDD" id="cd00419">
    <property type="entry name" value="Ferrochelatase_C"/>
    <property type="match status" value="1"/>
</dbReference>
<comment type="catalytic activity">
    <reaction evidence="6">
        <text>Fe-coproporphyrin III + 2 H(+) = coproporphyrin III + Fe(2+)</text>
        <dbReference type="Rhea" id="RHEA:49572"/>
        <dbReference type="ChEBI" id="CHEBI:15378"/>
        <dbReference type="ChEBI" id="CHEBI:29033"/>
        <dbReference type="ChEBI" id="CHEBI:68438"/>
        <dbReference type="ChEBI" id="CHEBI:131725"/>
        <dbReference type="EC" id="4.99.1.9"/>
    </reaction>
    <physiologicalReaction direction="right-to-left" evidence="6">
        <dbReference type="Rhea" id="RHEA:49574"/>
    </physiologicalReaction>
</comment>
<accession>X5HMI2</accession>
<keyword evidence="7" id="KW-0479">Metal-binding</keyword>
<dbReference type="AlphaFoldDB" id="X5HMI2"/>
<dbReference type="Gene3D" id="3.40.50.1400">
    <property type="match status" value="2"/>
</dbReference>
<comment type="subcellular location">
    <subcellularLocation>
        <location evidence="7 8">Cytoplasm</location>
    </subcellularLocation>
</comment>
<evidence type="ECO:0000256" key="3">
    <source>
        <dbReference type="ARBA" id="ARBA00023133"/>
    </source>
</evidence>
<feature type="binding site" evidence="7">
    <location>
        <position position="263"/>
    </location>
    <ligand>
        <name>Fe(2+)</name>
        <dbReference type="ChEBI" id="CHEBI:29033"/>
    </ligand>
</feature>
<dbReference type="HOGENOM" id="CLU_018884_4_1_5"/>
<sequence length="323" mass="36764">MQKRAVVLLNLGGPDSIEAVGPFLFNLFYDRRILDLPNPFRYLLARWISYKRCTEARSIYGRLGGKSPILLETRKQAAALCEVLGGGYEVFVAMRYWHPFIHESIPRLNSGEFSEVILLPLYPQFSSATSLSSIEQCLDLLRVPTRVVCCYYSHPLFIEAHVEMILSYYNVALDFGKPVILFSAHGLPLKMVEEGDPYQFQIESCVERIVSRIGIKELDWEICYQSKVGGRKWLEPDTITVIKKYSNRSLVVVPIAFVSEHSETLVELDLEYSVLAEHFFRVPALSVHAKFVECLAQLCSEPSQGATCPIGCKQCFRRYSSRT</sequence>
<keyword evidence="7 8" id="KW-0963">Cytoplasm</keyword>
<protein>
    <recommendedName>
        <fullName evidence="7 8">Ferrochelatase</fullName>
        <ecNumber evidence="7 8">4.98.1.1</ecNumber>
    </recommendedName>
    <alternativeName>
        <fullName evidence="7">Heme synthase</fullName>
    </alternativeName>
    <alternativeName>
        <fullName evidence="7">Protoheme ferro-lyase</fullName>
    </alternativeName>
</protein>
<dbReference type="PANTHER" id="PTHR11108">
    <property type="entry name" value="FERROCHELATASE"/>
    <property type="match status" value="1"/>
</dbReference>
<comment type="function">
    <text evidence="7 8">Catalyzes the ferrous insertion into protoporphyrin IX.</text>
</comment>
<dbReference type="HAMAP" id="MF_00323">
    <property type="entry name" value="Ferrochelatase"/>
    <property type="match status" value="1"/>
</dbReference>
<dbReference type="KEGG" id="nhm:NHE_0748"/>
<dbReference type="GO" id="GO:0004325">
    <property type="term" value="F:ferrochelatase activity"/>
    <property type="evidence" value="ECO:0007669"/>
    <property type="project" value="UniProtKB-UniRule"/>
</dbReference>
<feature type="binding site" evidence="7">
    <location>
        <position position="185"/>
    </location>
    <ligand>
        <name>Fe(2+)</name>
        <dbReference type="ChEBI" id="CHEBI:29033"/>
    </ligand>
</feature>
<evidence type="ECO:0000256" key="5">
    <source>
        <dbReference type="ARBA" id="ARBA00023244"/>
    </source>
</evidence>
<keyword evidence="5 7" id="KW-0627">Porphyrin biosynthesis</keyword>
<dbReference type="InterPro" id="IPR033659">
    <property type="entry name" value="Ferrochelatase_N"/>
</dbReference>
<gene>
    <name evidence="7 9" type="primary">hemH</name>
    <name evidence="9" type="ORF">NHE_0748</name>
</gene>
<keyword evidence="3 7" id="KW-0350">Heme biosynthesis</keyword>
<evidence type="ECO:0000313" key="10">
    <source>
        <dbReference type="Proteomes" id="UP000023755"/>
    </source>
</evidence>
<dbReference type="RefSeq" id="WP_038559990.1">
    <property type="nucleotide sequence ID" value="NZ_CP007481.1"/>
</dbReference>
<dbReference type="GO" id="GO:0046872">
    <property type="term" value="F:metal ion binding"/>
    <property type="evidence" value="ECO:0007669"/>
    <property type="project" value="UniProtKB-KW"/>
</dbReference>
<dbReference type="OrthoDB" id="9809741at2"/>
<comment type="catalytic activity">
    <reaction evidence="7 8">
        <text>heme b + 2 H(+) = protoporphyrin IX + Fe(2+)</text>
        <dbReference type="Rhea" id="RHEA:22584"/>
        <dbReference type="ChEBI" id="CHEBI:15378"/>
        <dbReference type="ChEBI" id="CHEBI:29033"/>
        <dbReference type="ChEBI" id="CHEBI:57306"/>
        <dbReference type="ChEBI" id="CHEBI:60344"/>
        <dbReference type="EC" id="4.98.1.1"/>
    </reaction>
</comment>
<dbReference type="UniPathway" id="UPA00252">
    <property type="reaction ID" value="UER00325"/>
</dbReference>
<dbReference type="InterPro" id="IPR033644">
    <property type="entry name" value="Ferrochelatase_C"/>
</dbReference>
<keyword evidence="4 7" id="KW-0456">Lyase</keyword>
<reference evidence="9 10" key="1">
    <citation type="submission" date="2014-03" db="EMBL/GenBank/DDBJ databases">
        <title>Sequencing and Comparison of Genomes and Transcriptome Profiles of Human Ehrlichiosis Agents.</title>
        <authorList>
            <person name="Lin M."/>
            <person name="Daugherty S.C."/>
            <person name="Nagaraj S."/>
            <person name="Cheng Z."/>
            <person name="Xiong Q."/>
            <person name="Lin F.-Y."/>
            <person name="Sengamalay N."/>
            <person name="Ott S."/>
            <person name="Godinez A."/>
            <person name="Tallon L.J."/>
            <person name="Sadzewicz L."/>
            <person name="Fraser C.M."/>
            <person name="Dunning Hotopp J.C."/>
            <person name="Rikihisa Y."/>
        </authorList>
    </citation>
    <scope>NUCLEOTIDE SEQUENCE [LARGE SCALE GENOMIC DNA]</scope>
    <source>
        <strain evidence="9 10">Oregon</strain>
    </source>
</reference>
<dbReference type="GO" id="GO:0005737">
    <property type="term" value="C:cytoplasm"/>
    <property type="evidence" value="ECO:0007669"/>
    <property type="project" value="UniProtKB-SubCell"/>
</dbReference>
<evidence type="ECO:0000256" key="7">
    <source>
        <dbReference type="HAMAP-Rule" id="MF_00323"/>
    </source>
</evidence>
<organism evidence="9 10">
    <name type="scientific">Neorickettsia helminthoeca str. Oregon</name>
    <dbReference type="NCBI Taxonomy" id="1286528"/>
    <lineage>
        <taxon>Bacteria</taxon>
        <taxon>Pseudomonadati</taxon>
        <taxon>Pseudomonadota</taxon>
        <taxon>Alphaproteobacteria</taxon>
        <taxon>Rickettsiales</taxon>
        <taxon>Anaplasmataceae</taxon>
        <taxon>Neorickettsia</taxon>
    </lineage>
</organism>
<dbReference type="SUPFAM" id="SSF53800">
    <property type="entry name" value="Chelatase"/>
    <property type="match status" value="1"/>
</dbReference>
<dbReference type="InterPro" id="IPR019772">
    <property type="entry name" value="Ferrochelatase_AS"/>
</dbReference>
<evidence type="ECO:0000256" key="2">
    <source>
        <dbReference type="ARBA" id="ARBA00023004"/>
    </source>
</evidence>